<proteinExistence type="predicted"/>
<evidence type="ECO:0000313" key="2">
    <source>
        <dbReference type="EMBL" id="ADU27778.1"/>
    </source>
</evidence>
<gene>
    <name evidence="2" type="ordered locus">Ethha_2264</name>
</gene>
<organism evidence="2 3">
    <name type="scientific">Ethanoligenens harbinense (strain DSM 18485 / JCM 12961 / CGMCC 1.5033 / YUAN-3)</name>
    <dbReference type="NCBI Taxonomy" id="663278"/>
    <lineage>
        <taxon>Bacteria</taxon>
        <taxon>Bacillati</taxon>
        <taxon>Bacillota</taxon>
        <taxon>Clostridia</taxon>
        <taxon>Eubacteriales</taxon>
        <taxon>Oscillospiraceae</taxon>
        <taxon>Ethanoligenens</taxon>
    </lineage>
</organism>
<feature type="compositionally biased region" description="Polar residues" evidence="1">
    <location>
        <begin position="57"/>
        <end position="75"/>
    </location>
</feature>
<dbReference type="HOGENOM" id="CLU_196602_0_0_9"/>
<accession>E6U4H1</accession>
<reference evidence="2 3" key="1">
    <citation type="submission" date="2010-12" db="EMBL/GenBank/DDBJ databases">
        <title>Complete sequence of Ethanoligenens harbinense YUAN-3.</title>
        <authorList>
            <person name="Lucas S."/>
            <person name="Copeland A."/>
            <person name="Lapidus A."/>
            <person name="Cheng J.-F."/>
            <person name="Bruce D."/>
            <person name="Goodwin L."/>
            <person name="Pitluck S."/>
            <person name="Chertkov O."/>
            <person name="Misra M."/>
            <person name="Detter J.C."/>
            <person name="Han C."/>
            <person name="Tapia R."/>
            <person name="Land M."/>
            <person name="Hauser L."/>
            <person name="Jeffries C."/>
            <person name="Kyrpides N."/>
            <person name="Ivanova N."/>
            <person name="Mikhailova N."/>
            <person name="Wang A."/>
            <person name="Mouttaki H."/>
            <person name="He Z."/>
            <person name="Zhou J."/>
            <person name="Hemme C.L."/>
            <person name="Woyke T."/>
        </authorList>
    </citation>
    <scope>NUCLEOTIDE SEQUENCE [LARGE SCALE GENOMIC DNA]</scope>
    <source>
        <strain evidence="3">DSM 18485 / JCM 12961 / CGMCC 1.5033 / YUAN-3</strain>
    </source>
</reference>
<dbReference type="Proteomes" id="UP000001551">
    <property type="component" value="Chromosome"/>
</dbReference>
<name>E6U4H1_ETHHY</name>
<keyword evidence="3" id="KW-1185">Reference proteome</keyword>
<protein>
    <submittedName>
        <fullName evidence="2">Uncharacterized protein</fullName>
    </submittedName>
</protein>
<dbReference type="AlphaFoldDB" id="E6U4H1"/>
<dbReference type="EMBL" id="CP002400">
    <property type="protein sequence ID" value="ADU27778.1"/>
    <property type="molecule type" value="Genomic_DNA"/>
</dbReference>
<sequence length="75" mass="8370">MDRKKHGYPPYDDDKFYDMGSVASASDCTGLIPSPPINEGEAESYAELYNIPEPTDELNNGLQNIKKTKNNTDMN</sequence>
<dbReference type="KEGG" id="eha:Ethha_2264"/>
<dbReference type="RefSeq" id="WP_013486126.1">
    <property type="nucleotide sequence ID" value="NC_014828.1"/>
</dbReference>
<dbReference type="eggNOG" id="ENOG5033FZZ">
    <property type="taxonomic scope" value="Bacteria"/>
</dbReference>
<evidence type="ECO:0000256" key="1">
    <source>
        <dbReference type="SAM" id="MobiDB-lite"/>
    </source>
</evidence>
<feature type="region of interest" description="Disordered" evidence="1">
    <location>
        <begin position="54"/>
        <end position="75"/>
    </location>
</feature>
<evidence type="ECO:0000313" key="3">
    <source>
        <dbReference type="Proteomes" id="UP000001551"/>
    </source>
</evidence>